<keyword evidence="5 6" id="KW-0378">Hydrolase</keyword>
<accession>A0ABZ2T8B4</accession>
<evidence type="ECO:0000256" key="2">
    <source>
        <dbReference type="ARBA" id="ARBA00004401"/>
    </source>
</evidence>
<dbReference type="PRINTS" id="PR00727">
    <property type="entry name" value="LEADERPTASE"/>
</dbReference>
<dbReference type="EC" id="3.4.21.89" evidence="4 6"/>
<gene>
    <name evidence="8" type="ORF">A5866_002187</name>
</gene>
<evidence type="ECO:0000256" key="3">
    <source>
        <dbReference type="ARBA" id="ARBA00009370"/>
    </source>
</evidence>
<comment type="subcellular location">
    <subcellularLocation>
        <location evidence="2">Cell membrane</location>
        <topology evidence="2">Single-pass type II membrane protein</topology>
    </subcellularLocation>
    <subcellularLocation>
        <location evidence="6">Membrane</location>
        <topology evidence="6">Single-pass type II membrane protein</topology>
    </subcellularLocation>
</comment>
<proteinExistence type="inferred from homology"/>
<evidence type="ECO:0000313" key="8">
    <source>
        <dbReference type="EMBL" id="WYJ87103.1"/>
    </source>
</evidence>
<feature type="domain" description="Peptidase S26" evidence="7">
    <location>
        <begin position="1"/>
        <end position="122"/>
    </location>
</feature>
<name>A0ABZ2T8B4_9ENTE</name>
<dbReference type="NCBIfam" id="TIGR02227">
    <property type="entry name" value="sigpep_I_bact"/>
    <property type="match status" value="1"/>
</dbReference>
<organism evidence="8 9">
    <name type="scientific">Candidatus Enterococcus lemimoniae</name>
    <dbReference type="NCBI Taxonomy" id="1834167"/>
    <lineage>
        <taxon>Bacteria</taxon>
        <taxon>Bacillati</taxon>
        <taxon>Bacillota</taxon>
        <taxon>Bacilli</taxon>
        <taxon>Lactobacillales</taxon>
        <taxon>Enterococcaceae</taxon>
        <taxon>Enterococcus</taxon>
    </lineage>
</organism>
<dbReference type="Proteomes" id="UP000195080">
    <property type="component" value="Chromosome"/>
</dbReference>
<evidence type="ECO:0000313" key="9">
    <source>
        <dbReference type="Proteomes" id="UP000195080"/>
    </source>
</evidence>
<dbReference type="InterPro" id="IPR019533">
    <property type="entry name" value="Peptidase_S26"/>
</dbReference>
<comment type="similarity">
    <text evidence="3 6">Belongs to the peptidase S26 family.</text>
</comment>
<sequence length="131" mass="15003">MIPTFTEGDRILIDKGKTPKRYELVTLDPLKKPKESYIKRVIGIPNDTIKIDKNTLYLETEDNKIVTVTLDASVANELKGLEKIPKNNYFVMGDNRNHSNDSRSFGLVSIKQIEGVAFFRYYPLNRIGLIQ</sequence>
<reference evidence="9" key="1">
    <citation type="submission" date="2017-05" db="EMBL/GenBank/DDBJ databases">
        <title>The Genome Sequence of EEnterococcus faecalis 9F2_4866.</title>
        <authorList>
            <consortium name="The Broad Institute Genomics Platform"/>
            <consortium name="The Broad Institute Genomic Center for Infectious Diseases"/>
            <person name="Earl A."/>
            <person name="Manson A."/>
            <person name="Schwartman J."/>
            <person name="Gilmore M."/>
            <person name="Abouelleil A."/>
            <person name="Cao P."/>
            <person name="Chapman S."/>
            <person name="Cusick C."/>
            <person name="Shea T."/>
            <person name="Young S."/>
            <person name="Neafsey D."/>
            <person name="Nusbaum C."/>
            <person name="Birren B."/>
        </authorList>
    </citation>
    <scope>NUCLEOTIDE SEQUENCE [LARGE SCALE GENOMIC DNA]</scope>
    <source>
        <strain evidence="9">12C11_DIV0727</strain>
    </source>
</reference>
<dbReference type="Gene3D" id="2.10.109.10">
    <property type="entry name" value="Umud Fragment, subunit A"/>
    <property type="match status" value="1"/>
</dbReference>
<protein>
    <recommendedName>
        <fullName evidence="4 6">Signal peptidase I</fullName>
        <ecNumber evidence="4 6">3.4.21.89</ecNumber>
    </recommendedName>
</protein>
<comment type="catalytic activity">
    <reaction evidence="1 6">
        <text>Cleavage of hydrophobic, N-terminal signal or leader sequences from secreted and periplasmic proteins.</text>
        <dbReference type="EC" id="3.4.21.89"/>
    </reaction>
</comment>
<dbReference type="PANTHER" id="PTHR43390:SF1">
    <property type="entry name" value="CHLOROPLAST PROCESSING PEPTIDASE"/>
    <property type="match status" value="1"/>
</dbReference>
<dbReference type="EMBL" id="CP147248">
    <property type="protein sequence ID" value="WYJ87103.1"/>
    <property type="molecule type" value="Genomic_DNA"/>
</dbReference>
<dbReference type="PANTHER" id="PTHR43390">
    <property type="entry name" value="SIGNAL PEPTIDASE I"/>
    <property type="match status" value="1"/>
</dbReference>
<dbReference type="InterPro" id="IPR000223">
    <property type="entry name" value="Pept_S26A_signal_pept_1"/>
</dbReference>
<keyword evidence="9" id="KW-1185">Reference proteome</keyword>
<evidence type="ECO:0000256" key="6">
    <source>
        <dbReference type="RuleBase" id="RU362042"/>
    </source>
</evidence>
<dbReference type="InterPro" id="IPR036286">
    <property type="entry name" value="LexA/Signal_pep-like_sf"/>
</dbReference>
<dbReference type="PROSITE" id="PS00761">
    <property type="entry name" value="SPASE_I_3"/>
    <property type="match status" value="1"/>
</dbReference>
<evidence type="ECO:0000256" key="5">
    <source>
        <dbReference type="ARBA" id="ARBA00022801"/>
    </source>
</evidence>
<dbReference type="Pfam" id="PF10502">
    <property type="entry name" value="Peptidase_S26"/>
    <property type="match status" value="1"/>
</dbReference>
<evidence type="ECO:0000256" key="1">
    <source>
        <dbReference type="ARBA" id="ARBA00000677"/>
    </source>
</evidence>
<dbReference type="CDD" id="cd06530">
    <property type="entry name" value="S26_SPase_I"/>
    <property type="match status" value="1"/>
</dbReference>
<dbReference type="SUPFAM" id="SSF51306">
    <property type="entry name" value="LexA/Signal peptidase"/>
    <property type="match status" value="1"/>
</dbReference>
<keyword evidence="6" id="KW-0645">Protease</keyword>
<evidence type="ECO:0000259" key="7">
    <source>
        <dbReference type="Pfam" id="PF10502"/>
    </source>
</evidence>
<evidence type="ECO:0000256" key="4">
    <source>
        <dbReference type="ARBA" id="ARBA00013208"/>
    </source>
</evidence>
<dbReference type="InterPro" id="IPR019758">
    <property type="entry name" value="Pept_S26A_signal_pept_1_CS"/>
</dbReference>